<dbReference type="EMBL" id="KL447760">
    <property type="protein sequence ID" value="KFO76953.1"/>
    <property type="molecule type" value="Genomic_DNA"/>
</dbReference>
<evidence type="ECO:0000313" key="1">
    <source>
        <dbReference type="EMBL" id="KFO76953.1"/>
    </source>
</evidence>
<keyword evidence="2" id="KW-1185">Reference proteome</keyword>
<feature type="non-terminal residue" evidence="1">
    <location>
        <position position="1"/>
    </location>
</feature>
<organism evidence="1 2">
    <name type="scientific">Cuculus canorus</name>
    <name type="common">Common cuckoo</name>
    <dbReference type="NCBI Taxonomy" id="55661"/>
    <lineage>
        <taxon>Eukaryota</taxon>
        <taxon>Metazoa</taxon>
        <taxon>Chordata</taxon>
        <taxon>Craniata</taxon>
        <taxon>Vertebrata</taxon>
        <taxon>Euteleostomi</taxon>
        <taxon>Archelosauria</taxon>
        <taxon>Archosauria</taxon>
        <taxon>Dinosauria</taxon>
        <taxon>Saurischia</taxon>
        <taxon>Theropoda</taxon>
        <taxon>Coelurosauria</taxon>
        <taxon>Aves</taxon>
        <taxon>Neognathae</taxon>
        <taxon>Neoaves</taxon>
        <taxon>Otidimorphae</taxon>
        <taxon>Cuculiformes</taxon>
        <taxon>Cuculidae</taxon>
        <taxon>Cuculus</taxon>
    </lineage>
</organism>
<dbReference type="Proteomes" id="UP000053760">
    <property type="component" value="Unassembled WGS sequence"/>
</dbReference>
<protein>
    <submittedName>
        <fullName evidence="1">Uncharacterized protein</fullName>
    </submittedName>
</protein>
<sequence length="112" mass="12169">KGPDLLCDFQHKTFNTELFKMSKTKSHLKRIFQLFVLEGSVTSWLCWFSSRVLAVGVGEGISVPLLSEKLTLWCSCCVTVTFLGLAVAEACSLSVSLTTTGVVGMEAFSISV</sequence>
<reference evidence="1 2" key="1">
    <citation type="submission" date="2014-04" db="EMBL/GenBank/DDBJ databases">
        <title>Genome evolution of avian class.</title>
        <authorList>
            <person name="Zhang G."/>
            <person name="Li C."/>
        </authorList>
    </citation>
    <scope>NUCLEOTIDE SEQUENCE [LARGE SCALE GENOMIC DNA]</scope>
    <source>
        <strain evidence="1">BGI_N303</strain>
    </source>
</reference>
<name>A0A091G4V7_CUCCA</name>
<gene>
    <name evidence="1" type="ORF">N303_03896</name>
</gene>
<feature type="non-terminal residue" evidence="1">
    <location>
        <position position="112"/>
    </location>
</feature>
<accession>A0A091G4V7</accession>
<evidence type="ECO:0000313" key="2">
    <source>
        <dbReference type="Proteomes" id="UP000053760"/>
    </source>
</evidence>
<dbReference type="AlphaFoldDB" id="A0A091G4V7"/>
<proteinExistence type="predicted"/>